<dbReference type="RefSeq" id="WP_132001453.1">
    <property type="nucleotide sequence ID" value="NZ_JBHUNN010000002.1"/>
</dbReference>
<dbReference type="OrthoDB" id="9800231at2"/>
<sequence length="252" mass="27223">MPIDVVDLRAFYATATGRAASQIIGRAAASLWPSARGLRVLGLGYATPYLPLVSDGAERVAAFMPAAQGVVNWPASGLSASALVDAAMLPLPDAAYDRVLLVHALEHADSPTEVLSEVWRALSPGGRLMLVAPNRRGAWARSDSTPFGHGQPWSRPQLRHLLRQALFSPEHWLDTLYMPPFRDRLMLRSAAGWEKVCGGLGLPFAGVHVVEASKQLHRPIQVTRQRRVVRFQPVLAPGAGGALSHDGPPHPR</sequence>
<evidence type="ECO:0000259" key="1">
    <source>
        <dbReference type="Pfam" id="PF08241"/>
    </source>
</evidence>
<dbReference type="Gene3D" id="3.40.50.150">
    <property type="entry name" value="Vaccinia Virus protein VP39"/>
    <property type="match status" value="1"/>
</dbReference>
<comment type="caution">
    <text evidence="2">The sequence shown here is derived from an EMBL/GenBank/DDBJ whole genome shotgun (WGS) entry which is preliminary data.</text>
</comment>
<protein>
    <submittedName>
        <fullName evidence="2">Methyltransferase family protein</fullName>
    </submittedName>
</protein>
<dbReference type="InterPro" id="IPR013216">
    <property type="entry name" value="Methyltransf_11"/>
</dbReference>
<dbReference type="Pfam" id="PF08241">
    <property type="entry name" value="Methyltransf_11"/>
    <property type="match status" value="1"/>
</dbReference>
<dbReference type="AlphaFoldDB" id="A0A4R2GXY9"/>
<keyword evidence="3" id="KW-1185">Reference proteome</keyword>
<dbReference type="GO" id="GO:0008757">
    <property type="term" value="F:S-adenosylmethionine-dependent methyltransferase activity"/>
    <property type="evidence" value="ECO:0007669"/>
    <property type="project" value="InterPro"/>
</dbReference>
<dbReference type="SUPFAM" id="SSF53335">
    <property type="entry name" value="S-adenosyl-L-methionine-dependent methyltransferases"/>
    <property type="match status" value="1"/>
</dbReference>
<dbReference type="GO" id="GO:0032259">
    <property type="term" value="P:methylation"/>
    <property type="evidence" value="ECO:0007669"/>
    <property type="project" value="UniProtKB-KW"/>
</dbReference>
<accession>A0A4R2GXY9</accession>
<keyword evidence="2" id="KW-0808">Transferase</keyword>
<gene>
    <name evidence="2" type="ORF">EV666_101156</name>
</gene>
<feature type="domain" description="Methyltransferase type 11" evidence="1">
    <location>
        <begin position="82"/>
        <end position="129"/>
    </location>
</feature>
<keyword evidence="2" id="KW-0489">Methyltransferase</keyword>
<reference evidence="2 3" key="1">
    <citation type="submission" date="2019-03" db="EMBL/GenBank/DDBJ databases">
        <title>Genomic Encyclopedia of Type Strains, Phase IV (KMG-IV): sequencing the most valuable type-strain genomes for metagenomic binning, comparative biology and taxonomic classification.</title>
        <authorList>
            <person name="Goeker M."/>
        </authorList>
    </citation>
    <scope>NUCLEOTIDE SEQUENCE [LARGE SCALE GENOMIC DNA]</scope>
    <source>
        <strain evidence="2 3">DSM 22958</strain>
    </source>
</reference>
<dbReference type="Proteomes" id="UP000294881">
    <property type="component" value="Unassembled WGS sequence"/>
</dbReference>
<proteinExistence type="predicted"/>
<dbReference type="CDD" id="cd02440">
    <property type="entry name" value="AdoMet_MTases"/>
    <property type="match status" value="1"/>
</dbReference>
<name>A0A4R2GXY9_9HYPH</name>
<evidence type="ECO:0000313" key="2">
    <source>
        <dbReference type="EMBL" id="TCO15907.1"/>
    </source>
</evidence>
<dbReference type="InterPro" id="IPR029063">
    <property type="entry name" value="SAM-dependent_MTases_sf"/>
</dbReference>
<organism evidence="2 3">
    <name type="scientific">Camelimonas lactis</name>
    <dbReference type="NCBI Taxonomy" id="659006"/>
    <lineage>
        <taxon>Bacteria</taxon>
        <taxon>Pseudomonadati</taxon>
        <taxon>Pseudomonadota</taxon>
        <taxon>Alphaproteobacteria</taxon>
        <taxon>Hyphomicrobiales</taxon>
        <taxon>Chelatococcaceae</taxon>
        <taxon>Camelimonas</taxon>
    </lineage>
</organism>
<dbReference type="EMBL" id="SLWL01000001">
    <property type="protein sequence ID" value="TCO15907.1"/>
    <property type="molecule type" value="Genomic_DNA"/>
</dbReference>
<evidence type="ECO:0000313" key="3">
    <source>
        <dbReference type="Proteomes" id="UP000294881"/>
    </source>
</evidence>